<dbReference type="InterPro" id="IPR047198">
    <property type="entry name" value="DDP-like_NUDIX"/>
</dbReference>
<comment type="caution">
    <text evidence="6">The sequence shown here is derived from an EMBL/GenBank/DDBJ whole genome shotgun (WGS) entry which is preliminary data.</text>
</comment>
<sequence length="150" mass="17355">MIQTVLRDFIMPMIKRPSSQQVALLCYRLKGTEREYLLVTSRDTGRWVIPKGWIKKGKSAERSALEEGWEEAGIVPKKTRPHRVGTYTYNKRLGKGLVVSVEVNVFEVELSKLENKYPEVSERKRRWMTRDEAAEAVHEPSLTKLLQSLP</sequence>
<dbReference type="GO" id="GO:0016787">
    <property type="term" value="F:hydrolase activity"/>
    <property type="evidence" value="ECO:0007669"/>
    <property type="project" value="UniProtKB-KW"/>
</dbReference>
<dbReference type="PROSITE" id="PS51462">
    <property type="entry name" value="NUDIX"/>
    <property type="match status" value="1"/>
</dbReference>
<dbReference type="SUPFAM" id="SSF55811">
    <property type="entry name" value="Nudix"/>
    <property type="match status" value="1"/>
</dbReference>
<reference evidence="6 7" key="1">
    <citation type="submission" date="2020-04" db="EMBL/GenBank/DDBJ databases">
        <title>Donghicola sp., a member of the Rhodobacteraceae family isolated from mangrove forest in Thailand.</title>
        <authorList>
            <person name="Charoenyingcharoen P."/>
            <person name="Yukphan P."/>
        </authorList>
    </citation>
    <scope>NUCLEOTIDE SEQUENCE [LARGE SCALE GENOMIC DNA]</scope>
    <source>
        <strain evidence="6 7">C2-DW-16</strain>
    </source>
</reference>
<feature type="domain" description="Nudix hydrolase" evidence="5">
    <location>
        <begin position="17"/>
        <end position="150"/>
    </location>
</feature>
<dbReference type="PANTHER" id="PTHR12629:SF0">
    <property type="entry name" value="DIPHOSPHOINOSITOL-POLYPHOSPHATE DIPHOSPHATASE"/>
    <property type="match status" value="1"/>
</dbReference>
<accession>A0ABX2PF86</accession>
<dbReference type="Proteomes" id="UP000523601">
    <property type="component" value="Unassembled WGS sequence"/>
</dbReference>
<protein>
    <submittedName>
        <fullName evidence="6">NUDIX hydrolase</fullName>
    </submittedName>
</protein>
<dbReference type="CDD" id="cd04666">
    <property type="entry name" value="NUDIX_DIPP2_like_Nudt4"/>
    <property type="match status" value="1"/>
</dbReference>
<evidence type="ECO:0000313" key="6">
    <source>
        <dbReference type="EMBL" id="NVO28053.1"/>
    </source>
</evidence>
<name>A0ABX2PF86_9RHOB</name>
<dbReference type="PANTHER" id="PTHR12629">
    <property type="entry name" value="DIPHOSPHOINOSITOL POLYPHOSPHATE PHOSPHOHYDROLASE"/>
    <property type="match status" value="1"/>
</dbReference>
<organism evidence="6 7">
    <name type="scientific">Donghicola mangrovi</name>
    <dbReference type="NCBI Taxonomy" id="2729614"/>
    <lineage>
        <taxon>Bacteria</taxon>
        <taxon>Pseudomonadati</taxon>
        <taxon>Pseudomonadota</taxon>
        <taxon>Alphaproteobacteria</taxon>
        <taxon>Rhodobacterales</taxon>
        <taxon>Roseobacteraceae</taxon>
        <taxon>Donghicola</taxon>
    </lineage>
</organism>
<keyword evidence="3 6" id="KW-0378">Hydrolase</keyword>
<evidence type="ECO:0000259" key="5">
    <source>
        <dbReference type="PROSITE" id="PS51462"/>
    </source>
</evidence>
<evidence type="ECO:0000313" key="7">
    <source>
        <dbReference type="Proteomes" id="UP000523601"/>
    </source>
</evidence>
<gene>
    <name evidence="6" type="ORF">HJ526_11520</name>
</gene>
<evidence type="ECO:0000256" key="1">
    <source>
        <dbReference type="ARBA" id="ARBA00001946"/>
    </source>
</evidence>
<evidence type="ECO:0000256" key="4">
    <source>
        <dbReference type="ARBA" id="ARBA00022842"/>
    </source>
</evidence>
<evidence type="ECO:0000256" key="2">
    <source>
        <dbReference type="ARBA" id="ARBA00022723"/>
    </source>
</evidence>
<dbReference type="Gene3D" id="3.90.79.10">
    <property type="entry name" value="Nucleoside Triphosphate Pyrophosphohydrolase"/>
    <property type="match status" value="1"/>
</dbReference>
<keyword evidence="2" id="KW-0479">Metal-binding</keyword>
<dbReference type="InterPro" id="IPR000086">
    <property type="entry name" value="NUDIX_hydrolase_dom"/>
</dbReference>
<keyword evidence="7" id="KW-1185">Reference proteome</keyword>
<dbReference type="InterPro" id="IPR015797">
    <property type="entry name" value="NUDIX_hydrolase-like_dom_sf"/>
</dbReference>
<dbReference type="Pfam" id="PF00293">
    <property type="entry name" value="NUDIX"/>
    <property type="match status" value="1"/>
</dbReference>
<proteinExistence type="predicted"/>
<evidence type="ECO:0000256" key="3">
    <source>
        <dbReference type="ARBA" id="ARBA00022801"/>
    </source>
</evidence>
<comment type="cofactor">
    <cofactor evidence="1">
        <name>Mg(2+)</name>
        <dbReference type="ChEBI" id="CHEBI:18420"/>
    </cofactor>
</comment>
<keyword evidence="4" id="KW-0460">Magnesium</keyword>
<dbReference type="EMBL" id="JABCJD010000005">
    <property type="protein sequence ID" value="NVO28053.1"/>
    <property type="molecule type" value="Genomic_DNA"/>
</dbReference>